<dbReference type="FunFam" id="3.40.605.10:FF:000007">
    <property type="entry name" value="NAD/NADP-dependent betaine aldehyde dehydrogenase"/>
    <property type="match status" value="1"/>
</dbReference>
<dbReference type="OrthoDB" id="6882680at2"/>
<dbReference type="AlphaFoldDB" id="M1TNN4"/>
<dbReference type="SUPFAM" id="SSF53720">
    <property type="entry name" value="ALDH-like"/>
    <property type="match status" value="1"/>
</dbReference>
<accession>M1TNN4</accession>
<dbReference type="PROSITE" id="PS00070">
    <property type="entry name" value="ALDEHYDE_DEHYDR_CYS"/>
    <property type="match status" value="1"/>
</dbReference>
<reference evidence="6 7" key="1">
    <citation type="submission" date="2013-02" db="EMBL/GenBank/DDBJ databases">
        <title>The complete genome sequence of Corynebacterium callunae DSM 20147.</title>
        <authorList>
            <person name="Ruckert C."/>
            <person name="Albersmeier A."/>
            <person name="Kalinowski J."/>
        </authorList>
    </citation>
    <scope>NUCLEOTIDE SEQUENCE [LARGE SCALE GENOMIC DNA]</scope>
    <source>
        <strain evidence="6 7">DSM 20147</strain>
    </source>
</reference>
<dbReference type="GO" id="GO:0009450">
    <property type="term" value="P:gamma-aminobutyric acid catabolic process"/>
    <property type="evidence" value="ECO:0007669"/>
    <property type="project" value="TreeGrafter"/>
</dbReference>
<dbReference type="InterPro" id="IPR050740">
    <property type="entry name" value="Aldehyde_DH_Superfamily"/>
</dbReference>
<dbReference type="STRING" id="1121353.H924_02335"/>
<dbReference type="InterPro" id="IPR015590">
    <property type="entry name" value="Aldehyde_DH_dom"/>
</dbReference>
<dbReference type="PANTHER" id="PTHR43353">
    <property type="entry name" value="SUCCINATE-SEMIALDEHYDE DEHYDROGENASE, MITOCHONDRIAL"/>
    <property type="match status" value="1"/>
</dbReference>
<dbReference type="InterPro" id="IPR016160">
    <property type="entry name" value="Ald_DH_CS_CYS"/>
</dbReference>
<dbReference type="InterPro" id="IPR016162">
    <property type="entry name" value="Ald_DH_N"/>
</dbReference>
<organism evidence="6 7">
    <name type="scientific">Corynebacterium callunae DSM 20147</name>
    <dbReference type="NCBI Taxonomy" id="1121353"/>
    <lineage>
        <taxon>Bacteria</taxon>
        <taxon>Bacillati</taxon>
        <taxon>Actinomycetota</taxon>
        <taxon>Actinomycetes</taxon>
        <taxon>Mycobacteriales</taxon>
        <taxon>Corynebacteriaceae</taxon>
        <taxon>Corynebacterium</taxon>
    </lineage>
</organism>
<dbReference type="CDD" id="cd07103">
    <property type="entry name" value="ALDH_F5_SSADH_GabD"/>
    <property type="match status" value="1"/>
</dbReference>
<gene>
    <name evidence="6" type="ORF">H924_02335</name>
</gene>
<dbReference type="InterPro" id="IPR016161">
    <property type="entry name" value="Ald_DH/histidinol_DH"/>
</dbReference>
<evidence type="ECO:0000256" key="3">
    <source>
        <dbReference type="PROSITE-ProRule" id="PRU10007"/>
    </source>
</evidence>
<comment type="similarity">
    <text evidence="1 4">Belongs to the aldehyde dehydrogenase family.</text>
</comment>
<evidence type="ECO:0000256" key="4">
    <source>
        <dbReference type="RuleBase" id="RU003345"/>
    </source>
</evidence>
<keyword evidence="2 4" id="KW-0560">Oxidoreductase</keyword>
<feature type="domain" description="Aldehyde dehydrogenase" evidence="5">
    <location>
        <begin position="7"/>
        <end position="453"/>
    </location>
</feature>
<dbReference type="KEGG" id="ccn:H924_02335"/>
<evidence type="ECO:0000313" key="7">
    <source>
        <dbReference type="Proteomes" id="UP000011760"/>
    </source>
</evidence>
<dbReference type="PATRIC" id="fig|1121353.3.peg.488"/>
<dbReference type="PANTHER" id="PTHR43353:SF5">
    <property type="entry name" value="SUCCINATE-SEMIALDEHYDE DEHYDROGENASE, MITOCHONDRIAL"/>
    <property type="match status" value="1"/>
</dbReference>
<sequence>MTTVDIDTFDVVNPATGEVIAELPNTGTTEWFEALEKADHAKADWVALAPRKRSEILYEIFQQLMADADEIAEIIHSETGKAVAEAKGEVAYGAEYFRWFAEEAVRFPGRFNQAPNGNGHIAVTRAPVGVVLAITPWNFPIAMATRKIAPALAAGCTILVKPASETPLTMIKVGEVIASVFEKHNIDQGVVAILPTVRDAELSAQLMADSRLAKITFTGSTRVGKILVRQSADNLLRSSMELGGNAAFVIDEAADLEAAVEGAMQAKLRNTGQVCIAANRFLVHESIADEFTTKLSAAMEAATIGPVISAAQRNRIAQLVDEAVADGAQVIIGGEVPAGEGFFYPATVLRDVPAQSRILHEEIFGPVATITTFATLEEGVAQANATEFGLAAYGFSENVRAAQYLAQHLEAGMVGINRGAISDPAAPFGGIGQSGFGREGGTEGIEEYLSVRYIALP</sequence>
<feature type="active site" evidence="3">
    <location>
        <position position="241"/>
    </location>
</feature>
<dbReference type="EMBL" id="CP004354">
    <property type="protein sequence ID" value="AGG65921.1"/>
    <property type="molecule type" value="Genomic_DNA"/>
</dbReference>
<dbReference type="Pfam" id="PF00171">
    <property type="entry name" value="Aldedh"/>
    <property type="match status" value="1"/>
</dbReference>
<dbReference type="PROSITE" id="PS00687">
    <property type="entry name" value="ALDEHYDE_DEHYDR_GLU"/>
    <property type="match status" value="1"/>
</dbReference>
<dbReference type="InterPro" id="IPR029510">
    <property type="entry name" value="Ald_DH_CS_GLU"/>
</dbReference>
<dbReference type="RefSeq" id="WP_015650370.1">
    <property type="nucleotide sequence ID" value="NC_020506.1"/>
</dbReference>
<dbReference type="HOGENOM" id="CLU_005391_5_1_11"/>
<proteinExistence type="inferred from homology"/>
<keyword evidence="7" id="KW-1185">Reference proteome</keyword>
<evidence type="ECO:0000313" key="6">
    <source>
        <dbReference type="EMBL" id="AGG65921.1"/>
    </source>
</evidence>
<name>M1TNN4_9CORY</name>
<evidence type="ECO:0000259" key="5">
    <source>
        <dbReference type="Pfam" id="PF00171"/>
    </source>
</evidence>
<dbReference type="Gene3D" id="3.40.309.10">
    <property type="entry name" value="Aldehyde Dehydrogenase, Chain A, domain 2"/>
    <property type="match status" value="1"/>
</dbReference>
<evidence type="ECO:0000256" key="2">
    <source>
        <dbReference type="ARBA" id="ARBA00023002"/>
    </source>
</evidence>
<dbReference type="Proteomes" id="UP000011760">
    <property type="component" value="Chromosome"/>
</dbReference>
<evidence type="ECO:0000256" key="1">
    <source>
        <dbReference type="ARBA" id="ARBA00009986"/>
    </source>
</evidence>
<dbReference type="InterPro" id="IPR016163">
    <property type="entry name" value="Ald_DH_C"/>
</dbReference>
<dbReference type="Gene3D" id="3.40.605.10">
    <property type="entry name" value="Aldehyde Dehydrogenase, Chain A, domain 1"/>
    <property type="match status" value="1"/>
</dbReference>
<dbReference type="GO" id="GO:0004777">
    <property type="term" value="F:succinate-semialdehyde dehydrogenase (NAD+) activity"/>
    <property type="evidence" value="ECO:0007669"/>
    <property type="project" value="TreeGrafter"/>
</dbReference>
<dbReference type="eggNOG" id="COG1012">
    <property type="taxonomic scope" value="Bacteria"/>
</dbReference>
<protein>
    <submittedName>
        <fullName evidence="6">Succinate-semialdehyde dehydrogenase (NADP+)</fullName>
    </submittedName>
</protein>